<comment type="caution">
    <text evidence="1">The sequence shown here is derived from an EMBL/GenBank/DDBJ whole genome shotgun (WGS) entry which is preliminary data.</text>
</comment>
<dbReference type="OrthoDB" id="200044at2"/>
<keyword evidence="2" id="KW-1185">Reference proteome</keyword>
<accession>A0A3S1D5X0</accession>
<evidence type="ECO:0000313" key="1">
    <source>
        <dbReference type="EMBL" id="RUT04040.1"/>
    </source>
</evidence>
<protein>
    <recommendedName>
        <fullName evidence="3">Mobilization protein MobD-like protein</fullName>
    </recommendedName>
</protein>
<sequence length="245" mass="28373">MGRIHLIDGEKGGVGKSLFARVMVQYAINKKLEHALVDADITNQDVKRFYDYAVDAEFSEALNKGDKADIIFELARKKPVIVNLPANVFPKVNNWIHRGKLLEVASKYGVDICKWFVCDGGFESIDLFYQSINLHKDKMLHVFVMNLGKTDDWSFLNDNHAYKTLTNKYKNTLKIIDFPLLYPGDRYFIDSNKFRFDASNIEETMPIMSQQRLSTFLEESHLAIERTQLWSKEKQPVKQNLDVKN</sequence>
<gene>
    <name evidence="1" type="ORF">DSM106972_049540</name>
</gene>
<dbReference type="EMBL" id="RSCL01000012">
    <property type="protein sequence ID" value="RUT04040.1"/>
    <property type="molecule type" value="Genomic_DNA"/>
</dbReference>
<evidence type="ECO:0000313" key="2">
    <source>
        <dbReference type="Proteomes" id="UP000271624"/>
    </source>
</evidence>
<name>A0A3S1D5X0_9CYAN</name>
<evidence type="ECO:0008006" key="3">
    <source>
        <dbReference type="Google" id="ProtNLM"/>
    </source>
</evidence>
<reference evidence="1" key="2">
    <citation type="journal article" date="2019" name="Genome Biol. Evol.">
        <title>Day and night: Metabolic profiles and evolutionary relationships of six axenic non-marine cyanobacteria.</title>
        <authorList>
            <person name="Will S.E."/>
            <person name="Henke P."/>
            <person name="Boedeker C."/>
            <person name="Huang S."/>
            <person name="Brinkmann H."/>
            <person name="Rohde M."/>
            <person name="Jarek M."/>
            <person name="Friedl T."/>
            <person name="Seufert S."/>
            <person name="Schumacher M."/>
            <person name="Overmann J."/>
            <person name="Neumann-Schaal M."/>
            <person name="Petersen J."/>
        </authorList>
    </citation>
    <scope>NUCLEOTIDE SEQUENCE [LARGE SCALE GENOMIC DNA]</scope>
    <source>
        <strain evidence="1">PCC 7102</strain>
    </source>
</reference>
<dbReference type="RefSeq" id="WP_127083287.1">
    <property type="nucleotide sequence ID" value="NZ_RSCL01000012.1"/>
</dbReference>
<organism evidence="1 2">
    <name type="scientific">Dulcicalothrix desertica PCC 7102</name>
    <dbReference type="NCBI Taxonomy" id="232991"/>
    <lineage>
        <taxon>Bacteria</taxon>
        <taxon>Bacillati</taxon>
        <taxon>Cyanobacteriota</taxon>
        <taxon>Cyanophyceae</taxon>
        <taxon>Nostocales</taxon>
        <taxon>Calotrichaceae</taxon>
        <taxon>Dulcicalothrix</taxon>
    </lineage>
</organism>
<dbReference type="Proteomes" id="UP000271624">
    <property type="component" value="Unassembled WGS sequence"/>
</dbReference>
<reference evidence="1" key="1">
    <citation type="submission" date="2018-12" db="EMBL/GenBank/DDBJ databases">
        <authorList>
            <person name="Will S."/>
            <person name="Neumann-Schaal M."/>
            <person name="Henke P."/>
        </authorList>
    </citation>
    <scope>NUCLEOTIDE SEQUENCE</scope>
    <source>
        <strain evidence="1">PCC 7102</strain>
    </source>
</reference>
<dbReference type="AlphaFoldDB" id="A0A3S1D5X0"/>
<proteinExistence type="predicted"/>